<feature type="region of interest" description="Disordered" evidence="1">
    <location>
        <begin position="101"/>
        <end position="132"/>
    </location>
</feature>
<dbReference type="EMBL" id="JAMPKM010000012">
    <property type="protein sequence ID" value="MEP0819186.1"/>
    <property type="molecule type" value="Genomic_DNA"/>
</dbReference>
<evidence type="ECO:0000256" key="1">
    <source>
        <dbReference type="SAM" id="MobiDB-lite"/>
    </source>
</evidence>
<name>A0ABV0JDS1_9CYAN</name>
<feature type="region of interest" description="Disordered" evidence="1">
    <location>
        <begin position="57"/>
        <end position="86"/>
    </location>
</feature>
<keyword evidence="3" id="KW-1185">Reference proteome</keyword>
<feature type="compositionally biased region" description="Basic and acidic residues" evidence="1">
    <location>
        <begin position="60"/>
        <end position="86"/>
    </location>
</feature>
<proteinExistence type="predicted"/>
<dbReference type="Proteomes" id="UP001464891">
    <property type="component" value="Unassembled WGS sequence"/>
</dbReference>
<gene>
    <name evidence="2" type="ORF">NC998_18965</name>
</gene>
<organism evidence="2 3">
    <name type="scientific">Trichocoleus desertorum GB2-A4</name>
    <dbReference type="NCBI Taxonomy" id="2933944"/>
    <lineage>
        <taxon>Bacteria</taxon>
        <taxon>Bacillati</taxon>
        <taxon>Cyanobacteriota</taxon>
        <taxon>Cyanophyceae</taxon>
        <taxon>Leptolyngbyales</taxon>
        <taxon>Trichocoleusaceae</taxon>
        <taxon>Trichocoleus</taxon>
    </lineage>
</organism>
<sequence length="132" mass="14537">MKNLISGAIAQVSSLFNQLQVKRFLAVALVGFILLTTNAQPNSASTKAISDRINTVAHQNDSDRPKTTGEWNKEAREINSADGEGRLQRIAKESTEAVKDFGGLYPDTADRSASDLDKNELRRQGYSDKVQR</sequence>
<evidence type="ECO:0000313" key="3">
    <source>
        <dbReference type="Proteomes" id="UP001464891"/>
    </source>
</evidence>
<feature type="compositionally biased region" description="Basic and acidic residues" evidence="1">
    <location>
        <begin position="108"/>
        <end position="132"/>
    </location>
</feature>
<comment type="caution">
    <text evidence="2">The sequence shown here is derived from an EMBL/GenBank/DDBJ whole genome shotgun (WGS) entry which is preliminary data.</text>
</comment>
<accession>A0ABV0JDS1</accession>
<protein>
    <submittedName>
        <fullName evidence="2">Uncharacterized protein</fullName>
    </submittedName>
</protein>
<evidence type="ECO:0000313" key="2">
    <source>
        <dbReference type="EMBL" id="MEP0819186.1"/>
    </source>
</evidence>
<dbReference type="RefSeq" id="WP_190432318.1">
    <property type="nucleotide sequence ID" value="NZ_JAMPKM010000012.1"/>
</dbReference>
<reference evidence="2 3" key="1">
    <citation type="submission" date="2022-04" db="EMBL/GenBank/DDBJ databases">
        <title>Positive selection, recombination, and allopatry shape intraspecific diversity of widespread and dominant cyanobacteria.</title>
        <authorList>
            <person name="Wei J."/>
            <person name="Shu W."/>
            <person name="Hu C."/>
        </authorList>
    </citation>
    <scope>NUCLEOTIDE SEQUENCE [LARGE SCALE GENOMIC DNA]</scope>
    <source>
        <strain evidence="2 3">GB2-A4</strain>
    </source>
</reference>